<keyword evidence="1" id="KW-0812">Transmembrane</keyword>
<keyword evidence="3" id="KW-0255">Endonuclease</keyword>
<dbReference type="InterPro" id="IPR036691">
    <property type="entry name" value="Endo/exonu/phosph_ase_sf"/>
</dbReference>
<dbReference type="Gene3D" id="3.60.10.10">
    <property type="entry name" value="Endonuclease/exonuclease/phosphatase"/>
    <property type="match status" value="1"/>
</dbReference>
<dbReference type="Pfam" id="PF03372">
    <property type="entry name" value="Exo_endo_phos"/>
    <property type="match status" value="1"/>
</dbReference>
<keyword evidence="3" id="KW-0540">Nuclease</keyword>
<comment type="caution">
    <text evidence="3">The sequence shown here is derived from an EMBL/GenBank/DDBJ whole genome shotgun (WGS) entry which is preliminary data.</text>
</comment>
<dbReference type="RefSeq" id="WP_210662526.1">
    <property type="nucleotide sequence ID" value="NZ_JAGKQQ010000002.1"/>
</dbReference>
<keyword evidence="1" id="KW-0472">Membrane</keyword>
<evidence type="ECO:0000256" key="1">
    <source>
        <dbReference type="SAM" id="Phobius"/>
    </source>
</evidence>
<reference evidence="3 4" key="1">
    <citation type="submission" date="2021-04" db="EMBL/GenBank/DDBJ databases">
        <authorList>
            <person name="Ivanova A."/>
        </authorList>
    </citation>
    <scope>NUCLEOTIDE SEQUENCE [LARGE SCALE GENOMIC DNA]</scope>
    <source>
        <strain evidence="3 4">G18</strain>
    </source>
</reference>
<feature type="transmembrane region" description="Helical" evidence="1">
    <location>
        <begin position="51"/>
        <end position="79"/>
    </location>
</feature>
<feature type="transmembrane region" description="Helical" evidence="1">
    <location>
        <begin position="26"/>
        <end position="45"/>
    </location>
</feature>
<name>A0ABS5C380_9BACT</name>
<proteinExistence type="predicted"/>
<dbReference type="Proteomes" id="UP000676565">
    <property type="component" value="Unassembled WGS sequence"/>
</dbReference>
<evidence type="ECO:0000259" key="2">
    <source>
        <dbReference type="Pfam" id="PF03372"/>
    </source>
</evidence>
<keyword evidence="3" id="KW-0378">Hydrolase</keyword>
<keyword evidence="1" id="KW-1133">Transmembrane helix</keyword>
<dbReference type="SUPFAM" id="SSF56219">
    <property type="entry name" value="DNase I-like"/>
    <property type="match status" value="1"/>
</dbReference>
<accession>A0ABS5C380</accession>
<sequence>MPSGDPTRYFDSAPTPTPRPALWRRLIAVGGWGCLVLSVGLWGLLRAADSWPAATVVMFAPLHLLALLPGTLLLVAAIFHRRALRTLAPAFLVTAGPVAGFCVPWTSASADALAGPRVRVLTCNAHYSRIPVGPLDRLVTEARPDVVVLQEWNSKNHSEVLIGPEWHVHRDSGHFLASRYPIRRAESLGNQSAGTQGSVTRYALDTRAGAVTLFSVHLASPRDGLSEVAKGDTFGLNNILANSELRWIQSRNLADWAGRVDGPVVLAGDFNTPPHSDIFRQVWGGYESAFTSAGWGWGHTFIVRVNAVRIDHILVGSGGHALECWVGPPIGSPHRPVIADVAWPAGESKLP</sequence>
<protein>
    <submittedName>
        <fullName evidence="3">Endonuclease/exonuclease/phosphatase family protein</fullName>
    </submittedName>
</protein>
<dbReference type="EMBL" id="JAGKQQ010000002">
    <property type="protein sequence ID" value="MBP3960451.1"/>
    <property type="molecule type" value="Genomic_DNA"/>
</dbReference>
<evidence type="ECO:0000313" key="3">
    <source>
        <dbReference type="EMBL" id="MBP3960451.1"/>
    </source>
</evidence>
<dbReference type="GO" id="GO:0004519">
    <property type="term" value="F:endonuclease activity"/>
    <property type="evidence" value="ECO:0007669"/>
    <property type="project" value="UniProtKB-KW"/>
</dbReference>
<evidence type="ECO:0000313" key="4">
    <source>
        <dbReference type="Proteomes" id="UP000676565"/>
    </source>
</evidence>
<dbReference type="InterPro" id="IPR005135">
    <property type="entry name" value="Endo/exonuclease/phosphatase"/>
</dbReference>
<keyword evidence="4" id="KW-1185">Reference proteome</keyword>
<gene>
    <name evidence="3" type="ORF">J8F10_34930</name>
</gene>
<organism evidence="3 4">
    <name type="scientific">Gemmata palustris</name>
    <dbReference type="NCBI Taxonomy" id="2822762"/>
    <lineage>
        <taxon>Bacteria</taxon>
        <taxon>Pseudomonadati</taxon>
        <taxon>Planctomycetota</taxon>
        <taxon>Planctomycetia</taxon>
        <taxon>Gemmatales</taxon>
        <taxon>Gemmataceae</taxon>
        <taxon>Gemmata</taxon>
    </lineage>
</organism>
<feature type="domain" description="Endonuclease/exonuclease/phosphatase" evidence="2">
    <location>
        <begin position="122"/>
        <end position="334"/>
    </location>
</feature>